<name>I4C156_DESTA</name>
<protein>
    <submittedName>
        <fullName evidence="1">Uncharacterized protein</fullName>
    </submittedName>
</protein>
<sequence length="63" mass="7084">METHVQHTLAGRLRNIDGGLEESIQFSDDAGLLLKLFPEPHMRDLVTNLTHALSEVERFLSAL</sequence>
<reference evidence="2" key="1">
    <citation type="submission" date="2012-06" db="EMBL/GenBank/DDBJ databases">
        <title>Complete sequence of chromosome of Desulfomonile tiedjei DSM 6799.</title>
        <authorList>
            <person name="Lucas S."/>
            <person name="Copeland A."/>
            <person name="Lapidus A."/>
            <person name="Glavina del Rio T."/>
            <person name="Dalin E."/>
            <person name="Tice H."/>
            <person name="Bruce D."/>
            <person name="Goodwin L."/>
            <person name="Pitluck S."/>
            <person name="Peters L."/>
            <person name="Ovchinnikova G."/>
            <person name="Zeytun A."/>
            <person name="Lu M."/>
            <person name="Kyrpides N."/>
            <person name="Mavromatis K."/>
            <person name="Ivanova N."/>
            <person name="Brettin T."/>
            <person name="Detter J.C."/>
            <person name="Han C."/>
            <person name="Larimer F."/>
            <person name="Land M."/>
            <person name="Hauser L."/>
            <person name="Markowitz V."/>
            <person name="Cheng J.-F."/>
            <person name="Hugenholtz P."/>
            <person name="Woyke T."/>
            <person name="Wu D."/>
            <person name="Spring S."/>
            <person name="Schroeder M."/>
            <person name="Brambilla E."/>
            <person name="Klenk H.-P."/>
            <person name="Eisen J.A."/>
        </authorList>
    </citation>
    <scope>NUCLEOTIDE SEQUENCE [LARGE SCALE GENOMIC DNA]</scope>
    <source>
        <strain evidence="2">ATCC 49306 / DSM 6799 / DCB-1</strain>
    </source>
</reference>
<dbReference type="AlphaFoldDB" id="I4C156"/>
<dbReference type="RefSeq" id="WP_014808453.1">
    <property type="nucleotide sequence ID" value="NC_018025.1"/>
</dbReference>
<gene>
    <name evidence="1" type="ordered locus">Desti_0565</name>
</gene>
<keyword evidence="2" id="KW-1185">Reference proteome</keyword>
<accession>I4C156</accession>
<dbReference type="KEGG" id="dti:Desti_0565"/>
<organism evidence="1 2">
    <name type="scientific">Desulfomonile tiedjei (strain ATCC 49306 / DSM 6799 / DCB-1)</name>
    <dbReference type="NCBI Taxonomy" id="706587"/>
    <lineage>
        <taxon>Bacteria</taxon>
        <taxon>Pseudomonadati</taxon>
        <taxon>Thermodesulfobacteriota</taxon>
        <taxon>Desulfomonilia</taxon>
        <taxon>Desulfomonilales</taxon>
        <taxon>Desulfomonilaceae</taxon>
        <taxon>Desulfomonile</taxon>
    </lineage>
</organism>
<dbReference type="Proteomes" id="UP000006055">
    <property type="component" value="Chromosome"/>
</dbReference>
<evidence type="ECO:0000313" key="2">
    <source>
        <dbReference type="Proteomes" id="UP000006055"/>
    </source>
</evidence>
<dbReference type="HOGENOM" id="CLU_2878570_0_0_7"/>
<proteinExistence type="predicted"/>
<dbReference type="EMBL" id="CP003360">
    <property type="protein sequence ID" value="AFM23297.1"/>
    <property type="molecule type" value="Genomic_DNA"/>
</dbReference>
<evidence type="ECO:0000313" key="1">
    <source>
        <dbReference type="EMBL" id="AFM23297.1"/>
    </source>
</evidence>